<gene>
    <name evidence="1" type="primary">recX_1</name>
    <name evidence="1" type="ORF">NCTC12993_02759</name>
</gene>
<reference evidence="1 2" key="1">
    <citation type="submission" date="2019-03" db="EMBL/GenBank/DDBJ databases">
        <authorList>
            <consortium name="Pathogen Informatics"/>
        </authorList>
    </citation>
    <scope>NUCLEOTIDE SEQUENCE [LARGE SCALE GENOMIC DNA]</scope>
    <source>
        <strain evidence="1 2">NCTC12993</strain>
    </source>
</reference>
<dbReference type="EMBL" id="CAADJD010000018">
    <property type="protein sequence ID" value="VFS63621.1"/>
    <property type="molecule type" value="Genomic_DNA"/>
</dbReference>
<dbReference type="InterPro" id="IPR036388">
    <property type="entry name" value="WH-like_DNA-bd_sf"/>
</dbReference>
<dbReference type="Gene3D" id="1.10.10.10">
    <property type="entry name" value="Winged helix-like DNA-binding domain superfamily/Winged helix DNA-binding domain"/>
    <property type="match status" value="1"/>
</dbReference>
<name>A0A485ASR5_KLUCR</name>
<dbReference type="Proteomes" id="UP000401081">
    <property type="component" value="Unassembled WGS sequence"/>
</dbReference>
<evidence type="ECO:0000313" key="2">
    <source>
        <dbReference type="Proteomes" id="UP000401081"/>
    </source>
</evidence>
<dbReference type="AlphaFoldDB" id="A0A485ASR5"/>
<proteinExistence type="predicted"/>
<evidence type="ECO:0000313" key="1">
    <source>
        <dbReference type="EMBL" id="VFS63621.1"/>
    </source>
</evidence>
<protein>
    <submittedName>
        <fullName evidence="1">Regulatory protein recX</fullName>
    </submittedName>
</protein>
<accession>A0A485ASR5</accession>
<sequence length="53" mass="6498">MQPFCFYHYGRKRMTDNTPRRSAYARLLDRAIRILAMRDHSEQELRRKANCPR</sequence>
<keyword evidence="2" id="KW-1185">Reference proteome</keyword>
<organism evidence="1 2">
    <name type="scientific">Kluyvera cryocrescens</name>
    <name type="common">Kluyvera citrophila</name>
    <dbReference type="NCBI Taxonomy" id="580"/>
    <lineage>
        <taxon>Bacteria</taxon>
        <taxon>Pseudomonadati</taxon>
        <taxon>Pseudomonadota</taxon>
        <taxon>Gammaproteobacteria</taxon>
        <taxon>Enterobacterales</taxon>
        <taxon>Enterobacteriaceae</taxon>
        <taxon>Kluyvera</taxon>
    </lineage>
</organism>